<organism evidence="9 10">
    <name type="scientific">Halorubrum tailed virus 29</name>
    <dbReference type="NCBI Taxonomy" id="2878010"/>
    <lineage>
        <taxon>Viruses</taxon>
        <taxon>Duplodnaviria</taxon>
        <taxon>Heunggongvirae</taxon>
        <taxon>Uroviricota</taxon>
        <taxon>Caudoviricetes</taxon>
        <taxon>Kirjokansivirales</taxon>
        <taxon>Haloferuviridae</taxon>
        <taxon>Dpdavirus</taxon>
        <taxon>Dpdavirus caudatum</taxon>
        <taxon>Dpdavirus HRTV29</taxon>
    </lineage>
</organism>
<dbReference type="GO" id="GO:0005524">
    <property type="term" value="F:ATP binding"/>
    <property type="evidence" value="ECO:0007669"/>
    <property type="project" value="UniProtKB-KW"/>
</dbReference>
<keyword evidence="9" id="KW-0347">Helicase</keyword>
<keyword evidence="2" id="KW-0235">DNA replication</keyword>
<dbReference type="InterPro" id="IPR033762">
    <property type="entry name" value="MCM_OB"/>
</dbReference>
<evidence type="ECO:0000259" key="8">
    <source>
        <dbReference type="Pfam" id="PF17855"/>
    </source>
</evidence>
<dbReference type="PANTHER" id="PTHR11630">
    <property type="entry name" value="DNA REPLICATION LICENSING FACTOR MCM FAMILY MEMBER"/>
    <property type="match status" value="1"/>
</dbReference>
<dbReference type="Pfam" id="PF17855">
    <property type="entry name" value="MCM_lid"/>
    <property type="match status" value="1"/>
</dbReference>
<dbReference type="Gene3D" id="3.30.1640.10">
    <property type="entry name" value="mini-chromosome maintenance (MCM) complex, chain A, domain 1"/>
    <property type="match status" value="1"/>
</dbReference>
<evidence type="ECO:0000256" key="3">
    <source>
        <dbReference type="ARBA" id="ARBA00022741"/>
    </source>
</evidence>
<protein>
    <submittedName>
        <fullName evidence="9">MCM helicase</fullName>
    </submittedName>
</protein>
<dbReference type="GO" id="GO:0017116">
    <property type="term" value="F:single-stranded DNA helicase activity"/>
    <property type="evidence" value="ECO:0007669"/>
    <property type="project" value="TreeGrafter"/>
</dbReference>
<dbReference type="InterPro" id="IPR036388">
    <property type="entry name" value="WH-like_DNA-bd_sf"/>
</dbReference>
<dbReference type="InterPro" id="IPR001208">
    <property type="entry name" value="MCM_dom"/>
</dbReference>
<proteinExistence type="inferred from homology"/>
<dbReference type="Gene3D" id="2.20.28.10">
    <property type="match status" value="1"/>
</dbReference>
<dbReference type="GO" id="GO:0042555">
    <property type="term" value="C:MCM complex"/>
    <property type="evidence" value="ECO:0007669"/>
    <property type="project" value="TreeGrafter"/>
</dbReference>
<dbReference type="Pfam" id="PF17207">
    <property type="entry name" value="MCM_OB"/>
    <property type="match status" value="1"/>
</dbReference>
<keyword evidence="10" id="KW-1185">Reference proteome</keyword>
<dbReference type="InterPro" id="IPR031327">
    <property type="entry name" value="MCM"/>
</dbReference>
<sequence length="698" mass="77093">MNFDLPTGTNDTIRLAADFLSDYAAEEISDLATAYPSRTEFTVDWSDMLRFDADFAEDYLENPDTVSAWIETAVEYAAVPNVELTDVTVRVVGLNEADIYRPIQLVKQRPDGYIGVSGDLAKVTEPKPEADVITYECQRCGVPTPVPQSGESAQEPHECQGCERQGPFEPLMSESEFVDYAKVRVEMPPDQTGDLQREYVDGVVRGDLVWGGHEEHGIVARSGDSVTVYGTVEYRQQDGKGANDRLFEPYLDVRAIEFDTDADDVDIEAHREEFTTLSERDDAVDVFANSLVPQLYATAEWERALEALVAYLFGAPRIDIDEGPTYRGDIHVLIVSDYGMGKSMVNSAIADFSPSAIKESVTGMSSDVGLLAAAVEDDFAGGDWTLKPGVLVRANGGHVILDEIDKTDADLERMNDALEGEQVVDVNKAGQSATFNSRVGLLATGNPDESRFDRTEPVASQLGIDQSLLSRFDAIVTMRDEADREQDANVAETQARSYVEAAEYDRGDRDEFDTLERTVSVPVGRAWVAYARQHVDPVLQDHHVDLIRDWYAEEVRQLNEDFADNNAGDMPVPASARSVMDTIRFAVAFARVHLRETVADEDVERAMSLSKSLIGQTFDGDQFQPEATRTPTTQKERIDVVRDLIDACDDGDGAPADAILTAAQKDHDLAPSDVEHELQKLKDKGAAYEPQTNHYKTT</sequence>
<dbReference type="GO" id="GO:0006260">
    <property type="term" value="P:DNA replication"/>
    <property type="evidence" value="ECO:0007669"/>
    <property type="project" value="UniProtKB-KW"/>
</dbReference>
<dbReference type="EMBL" id="MZ334526">
    <property type="protein sequence ID" value="UBF23294.1"/>
    <property type="molecule type" value="Genomic_DNA"/>
</dbReference>
<evidence type="ECO:0000256" key="5">
    <source>
        <dbReference type="ARBA" id="ARBA00023125"/>
    </source>
</evidence>
<dbReference type="Pfam" id="PF00493">
    <property type="entry name" value="MCM"/>
    <property type="match status" value="1"/>
</dbReference>
<dbReference type="InterPro" id="IPR012340">
    <property type="entry name" value="NA-bd_OB-fold"/>
</dbReference>
<evidence type="ECO:0000259" key="7">
    <source>
        <dbReference type="Pfam" id="PF17207"/>
    </source>
</evidence>
<feature type="domain" description="MCM AAA-lid" evidence="8">
    <location>
        <begin position="525"/>
        <end position="612"/>
    </location>
</feature>
<dbReference type="PRINTS" id="PR01657">
    <property type="entry name" value="MCMFAMILY"/>
</dbReference>
<dbReference type="SMART" id="SM00350">
    <property type="entry name" value="MCM"/>
    <property type="match status" value="1"/>
</dbReference>
<dbReference type="Gene3D" id="2.40.50.140">
    <property type="entry name" value="Nucleic acid-binding proteins"/>
    <property type="match status" value="1"/>
</dbReference>
<dbReference type="SUPFAM" id="SSF50249">
    <property type="entry name" value="Nucleic acid-binding proteins"/>
    <property type="match status" value="1"/>
</dbReference>
<evidence type="ECO:0000256" key="1">
    <source>
        <dbReference type="ARBA" id="ARBA00008010"/>
    </source>
</evidence>
<accession>A0AAE8Y024</accession>
<dbReference type="SUPFAM" id="SSF52540">
    <property type="entry name" value="P-loop containing nucleoside triphosphate hydrolases"/>
    <property type="match status" value="1"/>
</dbReference>
<dbReference type="InterPro" id="IPR041562">
    <property type="entry name" value="MCM_lid"/>
</dbReference>
<dbReference type="Gene3D" id="3.40.50.300">
    <property type="entry name" value="P-loop containing nucleotide triphosphate hydrolases"/>
    <property type="match status" value="1"/>
</dbReference>
<gene>
    <name evidence="9" type="ORF">HRTV-29_gp16</name>
</gene>
<feature type="domain" description="MCM C-terminal AAA(+) ATPase" evidence="6">
    <location>
        <begin position="272"/>
        <end position="493"/>
    </location>
</feature>
<name>A0AAE8Y024_9CAUD</name>
<keyword evidence="9" id="KW-0378">Hydrolase</keyword>
<feature type="domain" description="MCM OB" evidence="7">
    <location>
        <begin position="113"/>
        <end position="209"/>
    </location>
</feature>
<evidence type="ECO:0000256" key="2">
    <source>
        <dbReference type="ARBA" id="ARBA00022705"/>
    </source>
</evidence>
<reference evidence="9" key="1">
    <citation type="submission" date="2021-05" db="EMBL/GenBank/DDBJ databases">
        <title>Diversity, taxonomy and evolution of archaeal viruses of the class Caudoviricetes.</title>
        <authorList>
            <person name="Liu Y."/>
            <person name="Demina T.A."/>
            <person name="Roux S."/>
            <person name="Aiewsakun P."/>
            <person name="Kazlauskas D."/>
            <person name="Simmonds P."/>
            <person name="Prangishvili D."/>
            <person name="Oksanen H.M."/>
            <person name="Krupovic M."/>
        </authorList>
    </citation>
    <scope>NUCLEOTIDE SEQUENCE</scope>
    <source>
        <strain evidence="9">HRTV-29/29</strain>
    </source>
</reference>
<dbReference type="Proteomes" id="UP000827282">
    <property type="component" value="Segment"/>
</dbReference>
<evidence type="ECO:0000259" key="6">
    <source>
        <dbReference type="Pfam" id="PF00493"/>
    </source>
</evidence>
<dbReference type="Gene3D" id="1.10.10.10">
    <property type="entry name" value="Winged helix-like DNA-binding domain superfamily/Winged helix DNA-binding domain"/>
    <property type="match status" value="1"/>
</dbReference>
<comment type="similarity">
    <text evidence="1">Belongs to the MCM family.</text>
</comment>
<keyword evidence="5" id="KW-0238">DNA-binding</keyword>
<dbReference type="GO" id="GO:0003697">
    <property type="term" value="F:single-stranded DNA binding"/>
    <property type="evidence" value="ECO:0007669"/>
    <property type="project" value="TreeGrafter"/>
</dbReference>
<dbReference type="InterPro" id="IPR027417">
    <property type="entry name" value="P-loop_NTPase"/>
</dbReference>
<evidence type="ECO:0000256" key="4">
    <source>
        <dbReference type="ARBA" id="ARBA00022840"/>
    </source>
</evidence>
<evidence type="ECO:0000313" key="10">
    <source>
        <dbReference type="Proteomes" id="UP000827282"/>
    </source>
</evidence>
<dbReference type="PANTHER" id="PTHR11630:SF66">
    <property type="entry name" value="DNA REPLICATION LICENSING FACTOR MCM4"/>
    <property type="match status" value="1"/>
</dbReference>
<keyword evidence="3" id="KW-0547">Nucleotide-binding</keyword>
<keyword evidence="4" id="KW-0067">ATP-binding</keyword>
<evidence type="ECO:0000313" key="9">
    <source>
        <dbReference type="EMBL" id="UBF23294.1"/>
    </source>
</evidence>